<dbReference type="Proteomes" id="UP000482209">
    <property type="component" value="Unassembled WGS sequence"/>
</dbReference>
<dbReference type="EMBL" id="VUMT01000007">
    <property type="protein sequence ID" value="MSS63473.1"/>
    <property type="molecule type" value="Genomic_DNA"/>
</dbReference>
<evidence type="ECO:0000313" key="5">
    <source>
        <dbReference type="Proteomes" id="UP000482209"/>
    </source>
</evidence>
<dbReference type="GO" id="GO:0046872">
    <property type="term" value="F:metal ion binding"/>
    <property type="evidence" value="ECO:0007669"/>
    <property type="project" value="UniProtKB-KW"/>
</dbReference>
<accession>A0A6L5XZW2</accession>
<comment type="caution">
    <text evidence="4">The sequence shown here is derived from an EMBL/GenBank/DDBJ whole genome shotgun (WGS) entry which is preliminary data.</text>
</comment>
<dbReference type="PANTHER" id="PTHR11845:SF13">
    <property type="entry name" value="5'-DEOXYNUCLEOTIDASE HDDC2"/>
    <property type="match status" value="1"/>
</dbReference>
<dbReference type="PANTHER" id="PTHR11845">
    <property type="entry name" value="5'-DEOXYNUCLEOTIDASE HDDC2"/>
    <property type="match status" value="1"/>
</dbReference>
<dbReference type="InterPro" id="IPR039356">
    <property type="entry name" value="YfbR/HDDC2"/>
</dbReference>
<keyword evidence="2" id="KW-0378">Hydrolase</keyword>
<protein>
    <submittedName>
        <fullName evidence="4">HD domain-containing protein</fullName>
    </submittedName>
</protein>
<evidence type="ECO:0000313" key="4">
    <source>
        <dbReference type="EMBL" id="MSS63473.1"/>
    </source>
</evidence>
<evidence type="ECO:0000256" key="2">
    <source>
        <dbReference type="ARBA" id="ARBA00022801"/>
    </source>
</evidence>
<dbReference type="RefSeq" id="WP_154518822.1">
    <property type="nucleotide sequence ID" value="NZ_VUMT01000007.1"/>
</dbReference>
<gene>
    <name evidence="4" type="ORF">FYJ58_06225</name>
</gene>
<dbReference type="Gene3D" id="1.10.3210.10">
    <property type="entry name" value="Hypothetical protein af1432"/>
    <property type="match status" value="1"/>
</dbReference>
<reference evidence="4 5" key="1">
    <citation type="submission" date="2019-08" db="EMBL/GenBank/DDBJ databases">
        <title>In-depth cultivation of the pig gut microbiome towards novel bacterial diversity and tailored functional studies.</title>
        <authorList>
            <person name="Wylensek D."/>
            <person name="Hitch T.C.A."/>
            <person name="Clavel T."/>
        </authorList>
    </citation>
    <scope>NUCLEOTIDE SEQUENCE [LARGE SCALE GENOMIC DNA]</scope>
    <source>
        <strain evidence="4 5">WCA-693-APC-MOT-I</strain>
    </source>
</reference>
<evidence type="ECO:0000256" key="1">
    <source>
        <dbReference type="ARBA" id="ARBA00022723"/>
    </source>
</evidence>
<feature type="domain" description="HD" evidence="3">
    <location>
        <begin position="16"/>
        <end position="178"/>
    </location>
</feature>
<proteinExistence type="predicted"/>
<dbReference type="InterPro" id="IPR006674">
    <property type="entry name" value="HD_domain"/>
</dbReference>
<dbReference type="SUPFAM" id="SSF109604">
    <property type="entry name" value="HD-domain/PDEase-like"/>
    <property type="match status" value="1"/>
</dbReference>
<dbReference type="AlphaFoldDB" id="A0A6L5XZW2"/>
<dbReference type="Pfam" id="PF13023">
    <property type="entry name" value="HD_3"/>
    <property type="match status" value="1"/>
</dbReference>
<name>A0A6L5XZW2_9FIRM</name>
<evidence type="ECO:0000259" key="3">
    <source>
        <dbReference type="Pfam" id="PF13023"/>
    </source>
</evidence>
<sequence length="196" mass="22876">MDFERLKQQMTFIKEIDKIKKIGRQTYLSDASRKENDAEHSWHLAMMVLLLHEYSNVPIDVSRTMAMVLIHDIIEIDAGDTYAYDEKGNQSKRERELKAAERLFHLLPDDQASYVRGLWDEFEEKKTPEAKFANAVDKIQPTMLNDASEGKSWIEHGVHLEQILKRNESTKEGSEELWNFALENYIKPHVGNEILE</sequence>
<dbReference type="GO" id="GO:0002953">
    <property type="term" value="F:5'-deoxynucleotidase activity"/>
    <property type="evidence" value="ECO:0007669"/>
    <property type="project" value="InterPro"/>
</dbReference>
<keyword evidence="1" id="KW-0479">Metal-binding</keyword>
<keyword evidence="5" id="KW-1185">Reference proteome</keyword>
<organism evidence="4 5">
    <name type="scientific">Velocimicrobium porci</name>
    <dbReference type="NCBI Taxonomy" id="2606634"/>
    <lineage>
        <taxon>Bacteria</taxon>
        <taxon>Bacillati</taxon>
        <taxon>Bacillota</taxon>
        <taxon>Clostridia</taxon>
        <taxon>Lachnospirales</taxon>
        <taxon>Lachnospiraceae</taxon>
        <taxon>Velocimicrobium</taxon>
    </lineage>
</organism>
<dbReference type="GO" id="GO:0005737">
    <property type="term" value="C:cytoplasm"/>
    <property type="evidence" value="ECO:0007669"/>
    <property type="project" value="TreeGrafter"/>
</dbReference>